<accession>A0AAV8YHP4</accession>
<organism evidence="2 3">
    <name type="scientific">Aromia moschata</name>
    <dbReference type="NCBI Taxonomy" id="1265417"/>
    <lineage>
        <taxon>Eukaryota</taxon>
        <taxon>Metazoa</taxon>
        <taxon>Ecdysozoa</taxon>
        <taxon>Arthropoda</taxon>
        <taxon>Hexapoda</taxon>
        <taxon>Insecta</taxon>
        <taxon>Pterygota</taxon>
        <taxon>Neoptera</taxon>
        <taxon>Endopterygota</taxon>
        <taxon>Coleoptera</taxon>
        <taxon>Polyphaga</taxon>
        <taxon>Cucujiformia</taxon>
        <taxon>Chrysomeloidea</taxon>
        <taxon>Cerambycidae</taxon>
        <taxon>Cerambycinae</taxon>
        <taxon>Callichromatini</taxon>
        <taxon>Aromia</taxon>
    </lineage>
</organism>
<evidence type="ECO:0000313" key="2">
    <source>
        <dbReference type="EMBL" id="KAJ8950325.1"/>
    </source>
</evidence>
<dbReference type="PANTHER" id="PTHR42881:SF2">
    <property type="entry name" value="PROLYL ENDOPEPTIDASE"/>
    <property type="match status" value="1"/>
</dbReference>
<gene>
    <name evidence="2" type="ORF">NQ318_021185</name>
</gene>
<evidence type="ECO:0000259" key="1">
    <source>
        <dbReference type="Pfam" id="PF02897"/>
    </source>
</evidence>
<name>A0AAV8YHP4_9CUCU</name>
<dbReference type="Gene3D" id="2.130.10.120">
    <property type="entry name" value="Prolyl oligopeptidase, N-terminal domain"/>
    <property type="match status" value="2"/>
</dbReference>
<dbReference type="GO" id="GO:0004252">
    <property type="term" value="F:serine-type endopeptidase activity"/>
    <property type="evidence" value="ECO:0007669"/>
    <property type="project" value="InterPro"/>
</dbReference>
<reference evidence="2" key="1">
    <citation type="journal article" date="2023" name="Insect Mol. Biol.">
        <title>Genome sequencing provides insights into the evolution of gene families encoding plant cell wall-degrading enzymes in longhorned beetles.</title>
        <authorList>
            <person name="Shin N.R."/>
            <person name="Okamura Y."/>
            <person name="Kirsch R."/>
            <person name="Pauchet Y."/>
        </authorList>
    </citation>
    <scope>NUCLEOTIDE SEQUENCE</scope>
    <source>
        <strain evidence="2">AMC_N1</strain>
    </source>
</reference>
<evidence type="ECO:0000313" key="3">
    <source>
        <dbReference type="Proteomes" id="UP001162162"/>
    </source>
</evidence>
<dbReference type="SUPFAM" id="SSF50993">
    <property type="entry name" value="Peptidase/esterase 'gauge' domain"/>
    <property type="match status" value="1"/>
</dbReference>
<comment type="caution">
    <text evidence="2">The sequence shown here is derived from an EMBL/GenBank/DDBJ whole genome shotgun (WGS) entry which is preliminary data.</text>
</comment>
<dbReference type="GO" id="GO:0005829">
    <property type="term" value="C:cytosol"/>
    <property type="evidence" value="ECO:0007669"/>
    <property type="project" value="TreeGrafter"/>
</dbReference>
<dbReference type="PANTHER" id="PTHR42881">
    <property type="entry name" value="PROLYL ENDOPEPTIDASE"/>
    <property type="match status" value="1"/>
</dbReference>
<dbReference type="Proteomes" id="UP001162162">
    <property type="component" value="Unassembled WGS sequence"/>
</dbReference>
<dbReference type="InterPro" id="IPR023302">
    <property type="entry name" value="Pept_S9A_N"/>
</dbReference>
<keyword evidence="3" id="KW-1185">Reference proteome</keyword>
<dbReference type="Pfam" id="PF02897">
    <property type="entry name" value="Peptidase_S9_N"/>
    <property type="match status" value="1"/>
</dbReference>
<sequence>MIILESRLRGPISLIQKKQKLSGDAQNAVTRPFINQCEYKTNIKDKITNCGTIPNTLYLSVMGTNTFNIEIPTLKLLLFLDPNALSEDGTVALAGTAFSEDGQDYDEVLKKSYLSQTGKADGSETKSSENQKLYYHKLGTQQSEDIICRGASVSDCGNYLIVTPIKGCKNNLLYFTETST</sequence>
<dbReference type="EMBL" id="JAPWTK010000102">
    <property type="protein sequence ID" value="KAJ8950325.1"/>
    <property type="molecule type" value="Genomic_DNA"/>
</dbReference>
<protein>
    <recommendedName>
        <fullName evidence="1">Peptidase S9A N-terminal domain-containing protein</fullName>
    </recommendedName>
</protein>
<proteinExistence type="predicted"/>
<feature type="domain" description="Peptidase S9A N-terminal" evidence="1">
    <location>
        <begin position="118"/>
        <end position="177"/>
    </location>
</feature>
<dbReference type="AlphaFoldDB" id="A0AAV8YHP4"/>
<dbReference type="GO" id="GO:0070012">
    <property type="term" value="F:oligopeptidase activity"/>
    <property type="evidence" value="ECO:0007669"/>
    <property type="project" value="TreeGrafter"/>
</dbReference>
<dbReference type="InterPro" id="IPR051167">
    <property type="entry name" value="Prolyl_oligopep/macrocyclase"/>
</dbReference>